<evidence type="ECO:0000259" key="2">
    <source>
        <dbReference type="SMART" id="SM00065"/>
    </source>
</evidence>
<dbReference type="SUPFAM" id="SSF55781">
    <property type="entry name" value="GAF domain-like"/>
    <property type="match status" value="1"/>
</dbReference>
<dbReference type="InterPro" id="IPR003018">
    <property type="entry name" value="GAF"/>
</dbReference>
<proteinExistence type="inferred from homology"/>
<dbReference type="Gene3D" id="3.30.450.40">
    <property type="match status" value="1"/>
</dbReference>
<gene>
    <name evidence="3" type="ORF">GCM10009823_12200</name>
</gene>
<dbReference type="Pfam" id="PF13556">
    <property type="entry name" value="HTH_30"/>
    <property type="match status" value="1"/>
</dbReference>
<dbReference type="SMART" id="SM00065">
    <property type="entry name" value="GAF"/>
    <property type="match status" value="1"/>
</dbReference>
<dbReference type="EMBL" id="BAAAPZ010000004">
    <property type="protein sequence ID" value="GAA2093695.1"/>
    <property type="molecule type" value="Genomic_DNA"/>
</dbReference>
<sequence>MTDLNRYLEALLVANDPTQAMQAAVHQVRRTFGCDVSWTGLVEDGCLRMGTASGLRTPEMSAVWRLEVGSGIGGRAALLGRPHKSSDYQHDARRVPAKRVIDNEGIVTVLVVPLLSADRTLGVLYAACRRPRAWADEDVGQLETIGRYLAVRLEQLDVDGRAEAEARSHRERADAASAALRSAADLAHGLMGADRIEEAVQTASTALDVRIELRDEGGRLLHSGGRQGGRTLLSGELEPGGSLRLALLSADAHRSADEPALRLAYEVLRSQLLRLGERERTTERLRGDLFDQLVTGRLADGEGLVRRLALIGMSGLARGARVLVAGSRGPGGQVSARFAEEFRTTFTRSLLQRRGDRLAALVELPTAPEGRTRQQLAELLARERLRSPGAGAVIGIGRACGGLGDISMSYDEARAACEVGLSGDHHSEDGVVSARNLGLQGLASLPLAQLETTVADTLGPLRELDEQRGTQHLATARAYLGNDRHLPRTAAELRVHYNTVRNRVAQIERLLGVDFDDVDDRFRIETALRMESVVRALSHRPAGTVMP</sequence>
<dbReference type="InterPro" id="IPR041522">
    <property type="entry name" value="CdaR_GGDEF"/>
</dbReference>
<dbReference type="PANTHER" id="PTHR33744">
    <property type="entry name" value="CARBOHYDRATE DIACID REGULATOR"/>
    <property type="match status" value="1"/>
</dbReference>
<name>A0ABP5I4A1_9MICO</name>
<dbReference type="Gene3D" id="1.10.10.2840">
    <property type="entry name" value="PucR C-terminal helix-turn-helix domain"/>
    <property type="match status" value="1"/>
</dbReference>
<comment type="similarity">
    <text evidence="1">Belongs to the CdaR family.</text>
</comment>
<dbReference type="InterPro" id="IPR042070">
    <property type="entry name" value="PucR_C-HTH_sf"/>
</dbReference>
<reference evidence="4" key="1">
    <citation type="journal article" date="2019" name="Int. J. Syst. Evol. Microbiol.">
        <title>The Global Catalogue of Microorganisms (GCM) 10K type strain sequencing project: providing services to taxonomists for standard genome sequencing and annotation.</title>
        <authorList>
            <consortium name="The Broad Institute Genomics Platform"/>
            <consortium name="The Broad Institute Genome Sequencing Center for Infectious Disease"/>
            <person name="Wu L."/>
            <person name="Ma J."/>
        </authorList>
    </citation>
    <scope>NUCLEOTIDE SEQUENCE [LARGE SCALE GENOMIC DNA]</scope>
    <source>
        <strain evidence="4">JCM 15900</strain>
    </source>
</reference>
<evidence type="ECO:0000313" key="3">
    <source>
        <dbReference type="EMBL" id="GAA2093695.1"/>
    </source>
</evidence>
<dbReference type="InterPro" id="IPR051448">
    <property type="entry name" value="CdaR-like_regulators"/>
</dbReference>
<accession>A0ABP5I4A1</accession>
<dbReference type="Pfam" id="PF17853">
    <property type="entry name" value="GGDEF_2"/>
    <property type="match status" value="1"/>
</dbReference>
<evidence type="ECO:0000256" key="1">
    <source>
        <dbReference type="ARBA" id="ARBA00006754"/>
    </source>
</evidence>
<protein>
    <recommendedName>
        <fullName evidence="2">GAF domain-containing protein</fullName>
    </recommendedName>
</protein>
<dbReference type="InterPro" id="IPR029016">
    <property type="entry name" value="GAF-like_dom_sf"/>
</dbReference>
<dbReference type="Proteomes" id="UP001500984">
    <property type="component" value="Unassembled WGS sequence"/>
</dbReference>
<dbReference type="Pfam" id="PF13185">
    <property type="entry name" value="GAF_2"/>
    <property type="match status" value="1"/>
</dbReference>
<organism evidence="3 4">
    <name type="scientific">Brevibacterium salitolerans</name>
    <dbReference type="NCBI Taxonomy" id="1403566"/>
    <lineage>
        <taxon>Bacteria</taxon>
        <taxon>Bacillati</taxon>
        <taxon>Actinomycetota</taxon>
        <taxon>Actinomycetes</taxon>
        <taxon>Micrococcales</taxon>
        <taxon>Brevibacteriaceae</taxon>
        <taxon>Brevibacterium</taxon>
    </lineage>
</organism>
<evidence type="ECO:0000313" key="4">
    <source>
        <dbReference type="Proteomes" id="UP001500984"/>
    </source>
</evidence>
<dbReference type="PANTHER" id="PTHR33744:SF7">
    <property type="entry name" value="PUCR FAMILY TRANSCRIPTIONAL REGULATOR"/>
    <property type="match status" value="1"/>
</dbReference>
<feature type="domain" description="GAF" evidence="2">
    <location>
        <begin position="16"/>
        <end position="163"/>
    </location>
</feature>
<comment type="caution">
    <text evidence="3">The sequence shown here is derived from an EMBL/GenBank/DDBJ whole genome shotgun (WGS) entry which is preliminary data.</text>
</comment>
<keyword evidence="4" id="KW-1185">Reference proteome</keyword>
<dbReference type="InterPro" id="IPR025736">
    <property type="entry name" value="PucR_C-HTH_dom"/>
</dbReference>
<dbReference type="RefSeq" id="WP_291797083.1">
    <property type="nucleotide sequence ID" value="NZ_BAAAPZ010000004.1"/>
</dbReference>